<feature type="region of interest" description="Disordered" evidence="6">
    <location>
        <begin position="184"/>
        <end position="207"/>
    </location>
</feature>
<evidence type="ECO:0000313" key="9">
    <source>
        <dbReference type="RefSeq" id="XP_010827283.1"/>
    </source>
</evidence>
<feature type="domain" description="Glucagon / GIP / secretin / VIP family" evidence="7">
    <location>
        <begin position="355"/>
        <end position="377"/>
    </location>
</feature>
<evidence type="ECO:0000256" key="3">
    <source>
        <dbReference type="ARBA" id="ARBA00014902"/>
    </source>
</evidence>
<evidence type="ECO:0000256" key="2">
    <source>
        <dbReference type="ARBA" id="ARBA00008369"/>
    </source>
</evidence>
<dbReference type="GeneID" id="104980332"/>
<dbReference type="RefSeq" id="XP_010827283.1">
    <property type="nucleotide sequence ID" value="XM_010828981.1"/>
</dbReference>
<dbReference type="GO" id="GO:0051428">
    <property type="term" value="F:peptide hormone receptor binding"/>
    <property type="evidence" value="ECO:0007669"/>
    <property type="project" value="TreeGrafter"/>
</dbReference>
<dbReference type="GO" id="GO:0005576">
    <property type="term" value="C:extracellular region"/>
    <property type="evidence" value="ECO:0007669"/>
    <property type="project" value="UniProtKB-SubCell"/>
</dbReference>
<dbReference type="SMART" id="SM00070">
    <property type="entry name" value="GLUCA"/>
    <property type="match status" value="2"/>
</dbReference>
<dbReference type="Proteomes" id="UP000515208">
    <property type="component" value="Unplaced"/>
</dbReference>
<dbReference type="InterPro" id="IPR000532">
    <property type="entry name" value="Glucagon_GIP_secretin_VIP"/>
</dbReference>
<dbReference type="GO" id="GO:0032880">
    <property type="term" value="P:regulation of protein localization"/>
    <property type="evidence" value="ECO:0007669"/>
    <property type="project" value="TreeGrafter"/>
</dbReference>
<accession>A0A6P3G688</accession>
<dbReference type="GO" id="GO:0031175">
    <property type="term" value="P:neuron projection development"/>
    <property type="evidence" value="ECO:0007669"/>
    <property type="project" value="TreeGrafter"/>
</dbReference>
<feature type="region of interest" description="Disordered" evidence="6">
    <location>
        <begin position="335"/>
        <end position="357"/>
    </location>
</feature>
<comment type="subcellular location">
    <subcellularLocation>
        <location evidence="1">Secreted</location>
    </subcellularLocation>
</comment>
<feature type="region of interest" description="Disordered" evidence="6">
    <location>
        <begin position="1"/>
        <end position="21"/>
    </location>
</feature>
<organism evidence="8 9">
    <name type="scientific">Bison bison bison</name>
    <name type="common">North American plains bison</name>
    <dbReference type="NCBI Taxonomy" id="43346"/>
    <lineage>
        <taxon>Eukaryota</taxon>
        <taxon>Metazoa</taxon>
        <taxon>Chordata</taxon>
        <taxon>Craniata</taxon>
        <taxon>Vertebrata</taxon>
        <taxon>Euteleostomi</taxon>
        <taxon>Mammalia</taxon>
        <taxon>Eutheria</taxon>
        <taxon>Laurasiatheria</taxon>
        <taxon>Artiodactyla</taxon>
        <taxon>Ruminantia</taxon>
        <taxon>Pecora</taxon>
        <taxon>Bovidae</taxon>
        <taxon>Bovinae</taxon>
        <taxon>Bison</taxon>
    </lineage>
</organism>
<dbReference type="GO" id="GO:0007189">
    <property type="term" value="P:adenylate cyclase-activating G protein-coupled receptor signaling pathway"/>
    <property type="evidence" value="ECO:0007669"/>
    <property type="project" value="UniProtKB-ARBA"/>
</dbReference>
<dbReference type="AlphaFoldDB" id="A0A6P3G688"/>
<feature type="region of interest" description="Disordered" evidence="6">
    <location>
        <begin position="49"/>
        <end position="76"/>
    </location>
</feature>
<keyword evidence="8" id="KW-1185">Reference proteome</keyword>
<gene>
    <name evidence="9" type="primary">ADCYAP1</name>
</gene>
<dbReference type="GO" id="GO:0016521">
    <property type="term" value="F:pituitary adenylate cyclase activating polypeptide activity"/>
    <property type="evidence" value="ECO:0007669"/>
    <property type="project" value="TreeGrafter"/>
</dbReference>
<dbReference type="GO" id="GO:0070374">
    <property type="term" value="P:positive regulation of ERK1 and ERK2 cascade"/>
    <property type="evidence" value="ECO:0007669"/>
    <property type="project" value="TreeGrafter"/>
</dbReference>
<dbReference type="GO" id="GO:0007218">
    <property type="term" value="P:neuropeptide signaling pathway"/>
    <property type="evidence" value="ECO:0007669"/>
    <property type="project" value="TreeGrafter"/>
</dbReference>
<dbReference type="KEGG" id="bbis:104980332"/>
<dbReference type="Pfam" id="PF00123">
    <property type="entry name" value="Hormone_2"/>
    <property type="match status" value="2"/>
</dbReference>
<evidence type="ECO:0000256" key="6">
    <source>
        <dbReference type="SAM" id="MobiDB-lite"/>
    </source>
</evidence>
<dbReference type="CTD" id="116"/>
<dbReference type="GO" id="GO:0043005">
    <property type="term" value="C:neuron projection"/>
    <property type="evidence" value="ECO:0007669"/>
    <property type="project" value="TreeGrafter"/>
</dbReference>
<keyword evidence="4" id="KW-0964">Secreted</keyword>
<sequence>MGGGDTDETDAKEGKKASWQAVLGGPRVPGLSVGEWKLAARLSIRAPRRTRLREARSARSARKAAPPSRDQERFPQKSLITDLAGEMGSGFGIEAVGKGDWEIFGFRSSPARNRSRRFSVTYICAGKGSPGLGGWVGVVARVGRRTPQPSTPSGSRPLPIRSSVGRQFSPRAFPVSARRCLCGRLKSQAGGRRGPPRRPGVRGRQRRLGFPVPVEAVAPAGRPLAPERRDGNFSWVSFPPPTPVLEETVLRGAPFGEGASPENEVYDEDGNPQQDFYDSESAGVGSPASALRDAYALYYPAEERDVAHGILNKAYRKVLDQLSARRYLQTLMAKGLGGTPGGSADDDSEPLSKRHSDGIFTDSYSRYRKQMAVKKYLAAVLGKRYKQRVKNKGRRIPYL</sequence>
<feature type="compositionally biased region" description="Basic residues" evidence="6">
    <location>
        <begin position="194"/>
        <end position="207"/>
    </location>
</feature>
<evidence type="ECO:0000256" key="4">
    <source>
        <dbReference type="ARBA" id="ARBA00022525"/>
    </source>
</evidence>
<evidence type="ECO:0000256" key="5">
    <source>
        <dbReference type="ARBA" id="ARBA00049945"/>
    </source>
</evidence>
<dbReference type="PANTHER" id="PTHR11213:SF1">
    <property type="entry name" value="PITUITARY ADENYLATE CYCLASE-ACTIVATING POLYPEPTIDE"/>
    <property type="match status" value="1"/>
</dbReference>
<dbReference type="PANTHER" id="PTHR11213">
    <property type="entry name" value="GLUCAGON-FAMILY NEUROPEPTIDE"/>
    <property type="match status" value="1"/>
</dbReference>
<evidence type="ECO:0000313" key="8">
    <source>
        <dbReference type="Proteomes" id="UP000515208"/>
    </source>
</evidence>
<evidence type="ECO:0000256" key="1">
    <source>
        <dbReference type="ARBA" id="ARBA00004613"/>
    </source>
</evidence>
<evidence type="ECO:0000259" key="7">
    <source>
        <dbReference type="PROSITE" id="PS00260"/>
    </source>
</evidence>
<dbReference type="OrthoDB" id="9875627at2759"/>
<protein>
    <recommendedName>
        <fullName evidence="3">Pituitary adenylate cyclase-activating polypeptide</fullName>
    </recommendedName>
</protein>
<dbReference type="GO" id="GO:0005184">
    <property type="term" value="F:neuropeptide hormone activity"/>
    <property type="evidence" value="ECO:0007669"/>
    <property type="project" value="InterPro"/>
</dbReference>
<comment type="similarity">
    <text evidence="2">Belongs to the glucagon family.</text>
</comment>
<dbReference type="PROSITE" id="PS00260">
    <property type="entry name" value="GLUCAGON"/>
    <property type="match status" value="1"/>
</dbReference>
<reference evidence="9" key="1">
    <citation type="submission" date="2025-08" db="UniProtKB">
        <authorList>
            <consortium name="RefSeq"/>
        </authorList>
    </citation>
    <scope>IDENTIFICATION</scope>
    <source>
        <tissue evidence="9">Blood</tissue>
    </source>
</reference>
<dbReference type="GO" id="GO:0043204">
    <property type="term" value="C:perikaryon"/>
    <property type="evidence" value="ECO:0007669"/>
    <property type="project" value="TreeGrafter"/>
</dbReference>
<proteinExistence type="inferred from homology"/>
<feature type="region of interest" description="Disordered" evidence="6">
    <location>
        <begin position="144"/>
        <end position="164"/>
    </location>
</feature>
<name>A0A6P3G688_BISBB</name>
<dbReference type="InterPro" id="IPR046963">
    <property type="entry name" value="VIP/GHRH-like"/>
</dbReference>
<comment type="function">
    <text evidence="5">PACAP is a neuropeptide involved in diverse array of physiological processes through activating the PACAP subfamily of class B1 G protein-coupled receptors: VIP receptor 1 (VIPR1), VIP receptor 2 (VIPR2), and PACAP type I receptor (ADCYAP1R1). Exerts neuroprotective and general cytoprotective effects due to anti-apoptotic, anti-inflammatory, and antioxidant actions. Promotes neuron projection development through the RAPGEF2/Rap1/B-Raf/ERK pathway. In chromaffin cells, induces long-lasting increase of intracellular calcium concentrations and neuroendocrine secretion. Involved in the control of glucose homeostasis, induces insulin secretion by pancreatic beta cells. PACAP exists in two bioactive forms from proteolysis of the same precursor protein, PACAP27 and PACAP38, which differ by eleven amino acid residues in the C-terminus.</text>
</comment>